<protein>
    <submittedName>
        <fullName evidence="2">Uncharacterized protein</fullName>
    </submittedName>
</protein>
<keyword evidence="3" id="KW-1185">Reference proteome</keyword>
<evidence type="ECO:0000256" key="1">
    <source>
        <dbReference type="SAM" id="MobiDB-lite"/>
    </source>
</evidence>
<dbReference type="EMBL" id="OZ037948">
    <property type="protein sequence ID" value="CAL1709397.1"/>
    <property type="molecule type" value="Genomic_DNA"/>
</dbReference>
<feature type="region of interest" description="Disordered" evidence="1">
    <location>
        <begin position="1"/>
        <end position="250"/>
    </location>
</feature>
<evidence type="ECO:0000313" key="2">
    <source>
        <dbReference type="EMBL" id="CAL1709397.1"/>
    </source>
</evidence>
<evidence type="ECO:0000313" key="3">
    <source>
        <dbReference type="Proteomes" id="UP001497453"/>
    </source>
</evidence>
<gene>
    <name evidence="2" type="ORF">GFSPODELE1_LOCUS7330</name>
</gene>
<name>A0ABP1DNI2_9APHY</name>
<reference evidence="3" key="1">
    <citation type="submission" date="2024-04" db="EMBL/GenBank/DDBJ databases">
        <authorList>
            <person name="Shaw F."/>
            <person name="Minotto A."/>
        </authorList>
    </citation>
    <scope>NUCLEOTIDE SEQUENCE [LARGE SCALE GENOMIC DNA]</scope>
</reference>
<feature type="compositionally biased region" description="Basic and acidic residues" evidence="1">
    <location>
        <begin position="209"/>
        <end position="219"/>
    </location>
</feature>
<sequence>MSARQPFVPQRPTSRVAPALVETPAGEDSFHPNGLLGVPSNPPPDEQPKNARPSTGIESGISKPLNIASFNKRKSDVNHVPPNGKTRKTSVDSSAPAAAHNRSPAPQNVSVSRLAAPRPRPSSPFDFANLASGFVPNTRNNRLNDPTKQHASTSGDAFSSNQAHIPTSGAHPADPTPYAQGHLANPSGRVPEIRRASSRPSLESINETAEEHTHSREDDPGLPPTSDGFDLQSDHPQPEAYANQDRLKRAPKRMYNVHDGEDELDYGTGAKRYRTDMLLDERQLEYASQYGRHPMPQPQPNHEIERNVSASLPSFQQQYDHELPAAVVREDTALRRLLGQDLDEYSEKHYEAYMEAKNKWSECDLDEWKAGADELASSFAKIIDFVKEHMTYSLSRNFMNGILSYITQRQTLPLYFSSFCHSYAPRYLVRTRARSEGGARELGQRRRKCCGRYECQCNGREGTK</sequence>
<dbReference type="Proteomes" id="UP001497453">
    <property type="component" value="Chromosome 5"/>
</dbReference>
<feature type="compositionally biased region" description="Polar residues" evidence="1">
    <location>
        <begin position="198"/>
        <end position="207"/>
    </location>
</feature>
<proteinExistence type="predicted"/>
<organism evidence="2 3">
    <name type="scientific">Somion occarium</name>
    <dbReference type="NCBI Taxonomy" id="3059160"/>
    <lineage>
        <taxon>Eukaryota</taxon>
        <taxon>Fungi</taxon>
        <taxon>Dikarya</taxon>
        <taxon>Basidiomycota</taxon>
        <taxon>Agaricomycotina</taxon>
        <taxon>Agaricomycetes</taxon>
        <taxon>Polyporales</taxon>
        <taxon>Cerrenaceae</taxon>
        <taxon>Somion</taxon>
    </lineage>
</organism>
<accession>A0ABP1DNI2</accession>
<feature type="compositionally biased region" description="Polar residues" evidence="1">
    <location>
        <begin position="135"/>
        <end position="165"/>
    </location>
</feature>